<keyword evidence="1" id="KW-0472">Membrane</keyword>
<reference evidence="3" key="1">
    <citation type="journal article" date="2023" name="bioRxiv">
        <title>Scaffold-level genome assemblies of two parasitoid biocontrol wasps reveal the parthenogenesis mechanism and an associated novel virus.</title>
        <authorList>
            <person name="Inwood S."/>
            <person name="Skelly J."/>
            <person name="Guhlin J."/>
            <person name="Harrop T."/>
            <person name="Goldson S."/>
            <person name="Dearden P."/>
        </authorList>
    </citation>
    <scope>NUCLEOTIDE SEQUENCE</scope>
    <source>
        <strain evidence="3">Lincoln</strain>
        <tissue evidence="3">Whole body</tissue>
    </source>
</reference>
<accession>A0AA39F2D3</accession>
<dbReference type="EMBL" id="JAQQBR010001834">
    <property type="protein sequence ID" value="KAK0161659.1"/>
    <property type="molecule type" value="Genomic_DNA"/>
</dbReference>
<feature type="signal peptide" evidence="2">
    <location>
        <begin position="1"/>
        <end position="16"/>
    </location>
</feature>
<keyword evidence="4" id="KW-1185">Reference proteome</keyword>
<evidence type="ECO:0000256" key="1">
    <source>
        <dbReference type="SAM" id="Phobius"/>
    </source>
</evidence>
<organism evidence="3 4">
    <name type="scientific">Microctonus hyperodae</name>
    <name type="common">Parasitoid wasp</name>
    <dbReference type="NCBI Taxonomy" id="165561"/>
    <lineage>
        <taxon>Eukaryota</taxon>
        <taxon>Metazoa</taxon>
        <taxon>Ecdysozoa</taxon>
        <taxon>Arthropoda</taxon>
        <taxon>Hexapoda</taxon>
        <taxon>Insecta</taxon>
        <taxon>Pterygota</taxon>
        <taxon>Neoptera</taxon>
        <taxon>Endopterygota</taxon>
        <taxon>Hymenoptera</taxon>
        <taxon>Apocrita</taxon>
        <taxon>Ichneumonoidea</taxon>
        <taxon>Braconidae</taxon>
        <taxon>Euphorinae</taxon>
        <taxon>Microctonus</taxon>
    </lineage>
</organism>
<protein>
    <submittedName>
        <fullName evidence="3">Uncharacterized protein</fullName>
    </submittedName>
</protein>
<sequence>MYKCAFLFVLVACAVAAPAPGFLAAPAAYHAAPIVAAAPAVAIAHGLPIATSYANTYKVDHKSTFISPAVAYAAPIAPVAVGHAAPAYYSAHPASLTYAAHSAPVAYVH</sequence>
<keyword evidence="1" id="KW-1133">Transmembrane helix</keyword>
<evidence type="ECO:0000256" key="2">
    <source>
        <dbReference type="SAM" id="SignalP"/>
    </source>
</evidence>
<feature type="transmembrane region" description="Helical" evidence="1">
    <location>
        <begin position="34"/>
        <end position="54"/>
    </location>
</feature>
<keyword evidence="2" id="KW-0732">Signal</keyword>
<keyword evidence="1" id="KW-0812">Transmembrane</keyword>
<name>A0AA39F2D3_MICHY</name>
<evidence type="ECO:0000313" key="4">
    <source>
        <dbReference type="Proteomes" id="UP001168972"/>
    </source>
</evidence>
<evidence type="ECO:0000313" key="3">
    <source>
        <dbReference type="EMBL" id="KAK0161659.1"/>
    </source>
</evidence>
<dbReference type="AlphaFoldDB" id="A0AA39F2D3"/>
<comment type="caution">
    <text evidence="3">The sequence shown here is derived from an EMBL/GenBank/DDBJ whole genome shotgun (WGS) entry which is preliminary data.</text>
</comment>
<reference evidence="3" key="2">
    <citation type="submission" date="2023-03" db="EMBL/GenBank/DDBJ databases">
        <authorList>
            <person name="Inwood S.N."/>
            <person name="Skelly J.G."/>
            <person name="Guhlin J."/>
            <person name="Harrop T.W.R."/>
            <person name="Goldson S.G."/>
            <person name="Dearden P.K."/>
        </authorList>
    </citation>
    <scope>NUCLEOTIDE SEQUENCE</scope>
    <source>
        <strain evidence="3">Lincoln</strain>
        <tissue evidence="3">Whole body</tissue>
    </source>
</reference>
<dbReference type="Proteomes" id="UP001168972">
    <property type="component" value="Unassembled WGS sequence"/>
</dbReference>
<gene>
    <name evidence="3" type="ORF">PV327_008078</name>
</gene>
<feature type="chain" id="PRO_5041381640" evidence="2">
    <location>
        <begin position="17"/>
        <end position="109"/>
    </location>
</feature>
<proteinExistence type="predicted"/>